<dbReference type="Proteomes" id="UP000653411">
    <property type="component" value="Unassembled WGS sequence"/>
</dbReference>
<dbReference type="Gene3D" id="3.40.50.1820">
    <property type="entry name" value="alpha/beta hydrolase"/>
    <property type="match status" value="1"/>
</dbReference>
<dbReference type="AlphaFoldDB" id="A0A917XQR5"/>
<dbReference type="EMBL" id="BMML01000054">
    <property type="protein sequence ID" value="GGN46463.1"/>
    <property type="molecule type" value="Genomic_DNA"/>
</dbReference>
<accession>A0A917XQR5</accession>
<reference evidence="3" key="2">
    <citation type="submission" date="2020-09" db="EMBL/GenBank/DDBJ databases">
        <authorList>
            <person name="Sun Q."/>
            <person name="Zhou Y."/>
        </authorList>
    </citation>
    <scope>NUCLEOTIDE SEQUENCE</scope>
    <source>
        <strain evidence="3">CGMCC 4.7110</strain>
    </source>
</reference>
<dbReference type="InterPro" id="IPR002018">
    <property type="entry name" value="CarbesteraseB"/>
</dbReference>
<dbReference type="Pfam" id="PF00135">
    <property type="entry name" value="COesterase"/>
    <property type="match status" value="1"/>
</dbReference>
<proteinExistence type="predicted"/>
<feature type="domain" description="Carboxylesterase type B" evidence="2">
    <location>
        <begin position="68"/>
        <end position="140"/>
    </location>
</feature>
<evidence type="ECO:0000313" key="3">
    <source>
        <dbReference type="EMBL" id="GGN46463.1"/>
    </source>
</evidence>
<evidence type="ECO:0000313" key="4">
    <source>
        <dbReference type="Proteomes" id="UP000653411"/>
    </source>
</evidence>
<reference evidence="3" key="1">
    <citation type="journal article" date="2014" name="Int. J. Syst. Evol. Microbiol.">
        <title>Complete genome sequence of Corynebacterium casei LMG S-19264T (=DSM 44701T), isolated from a smear-ripened cheese.</title>
        <authorList>
            <consortium name="US DOE Joint Genome Institute (JGI-PGF)"/>
            <person name="Walter F."/>
            <person name="Albersmeier A."/>
            <person name="Kalinowski J."/>
            <person name="Ruckert C."/>
        </authorList>
    </citation>
    <scope>NUCLEOTIDE SEQUENCE</scope>
    <source>
        <strain evidence="3">CGMCC 4.7110</strain>
    </source>
</reference>
<keyword evidence="4" id="KW-1185">Reference proteome</keyword>
<evidence type="ECO:0000259" key="2">
    <source>
        <dbReference type="Pfam" id="PF00135"/>
    </source>
</evidence>
<protein>
    <recommendedName>
        <fullName evidence="2">Carboxylesterase type B domain-containing protein</fullName>
    </recommendedName>
</protein>
<sequence>MALRPVVRTLLAVPPTTGHPHGTGQVSSSADQRQPRLPTAVAVVTAMTAPSPAKTSHLLQRKSQTAGDFSFGGAIHVDDLGSIWEYLGQTLPYADDQLELSHQMISYWGQFAASGSPNGPRTPNWPTYDPKSGALMSLKACDSDPATNRAPAACSKVSTGFAAEHDLAFWAGLPTT</sequence>
<organism evidence="3 4">
    <name type="scientific">Streptomyces fuscichromogenes</name>
    <dbReference type="NCBI Taxonomy" id="1324013"/>
    <lineage>
        <taxon>Bacteria</taxon>
        <taxon>Bacillati</taxon>
        <taxon>Actinomycetota</taxon>
        <taxon>Actinomycetes</taxon>
        <taxon>Kitasatosporales</taxon>
        <taxon>Streptomycetaceae</taxon>
        <taxon>Streptomyces</taxon>
    </lineage>
</organism>
<dbReference type="InterPro" id="IPR029058">
    <property type="entry name" value="AB_hydrolase_fold"/>
</dbReference>
<dbReference type="SUPFAM" id="SSF53474">
    <property type="entry name" value="alpha/beta-Hydrolases"/>
    <property type="match status" value="1"/>
</dbReference>
<comment type="caution">
    <text evidence="3">The sequence shown here is derived from an EMBL/GenBank/DDBJ whole genome shotgun (WGS) entry which is preliminary data.</text>
</comment>
<evidence type="ECO:0000256" key="1">
    <source>
        <dbReference type="SAM" id="MobiDB-lite"/>
    </source>
</evidence>
<gene>
    <name evidence="3" type="ORF">GCM10011578_099400</name>
</gene>
<feature type="region of interest" description="Disordered" evidence="1">
    <location>
        <begin position="12"/>
        <end position="35"/>
    </location>
</feature>
<name>A0A917XQR5_9ACTN</name>